<evidence type="ECO:0000313" key="3">
    <source>
        <dbReference type="Proteomes" id="UP000712600"/>
    </source>
</evidence>
<protein>
    <submittedName>
        <fullName evidence="2">Uncharacterized protein</fullName>
    </submittedName>
</protein>
<evidence type="ECO:0000313" key="2">
    <source>
        <dbReference type="EMBL" id="KAF3514840.1"/>
    </source>
</evidence>
<accession>A0A8S9PI96</accession>
<evidence type="ECO:0000256" key="1">
    <source>
        <dbReference type="SAM" id="MobiDB-lite"/>
    </source>
</evidence>
<name>A0A8S9PI96_BRACR</name>
<sequence>MNPPREIVNSSPARTLKRKPGRPPGRKTVSSSPNPLQGGGSRKRKTQQIKPPNCRKKLVVEE</sequence>
<feature type="compositionally biased region" description="Basic residues" evidence="1">
    <location>
        <begin position="41"/>
        <end position="62"/>
    </location>
</feature>
<organism evidence="2 3">
    <name type="scientific">Brassica cretica</name>
    <name type="common">Mustard</name>
    <dbReference type="NCBI Taxonomy" id="69181"/>
    <lineage>
        <taxon>Eukaryota</taxon>
        <taxon>Viridiplantae</taxon>
        <taxon>Streptophyta</taxon>
        <taxon>Embryophyta</taxon>
        <taxon>Tracheophyta</taxon>
        <taxon>Spermatophyta</taxon>
        <taxon>Magnoliopsida</taxon>
        <taxon>eudicotyledons</taxon>
        <taxon>Gunneridae</taxon>
        <taxon>Pentapetalae</taxon>
        <taxon>rosids</taxon>
        <taxon>malvids</taxon>
        <taxon>Brassicales</taxon>
        <taxon>Brassicaceae</taxon>
        <taxon>Brassiceae</taxon>
        <taxon>Brassica</taxon>
    </lineage>
</organism>
<feature type="region of interest" description="Disordered" evidence="1">
    <location>
        <begin position="1"/>
        <end position="62"/>
    </location>
</feature>
<proteinExistence type="predicted"/>
<dbReference type="Proteomes" id="UP000712600">
    <property type="component" value="Unassembled WGS sequence"/>
</dbReference>
<gene>
    <name evidence="2" type="ORF">F2Q69_00005208</name>
</gene>
<dbReference type="AlphaFoldDB" id="A0A8S9PI96"/>
<comment type="caution">
    <text evidence="2">The sequence shown here is derived from an EMBL/GenBank/DDBJ whole genome shotgun (WGS) entry which is preliminary data.</text>
</comment>
<dbReference type="EMBL" id="QGKX02001521">
    <property type="protein sequence ID" value="KAF3514840.1"/>
    <property type="molecule type" value="Genomic_DNA"/>
</dbReference>
<feature type="compositionally biased region" description="Basic residues" evidence="1">
    <location>
        <begin position="15"/>
        <end position="25"/>
    </location>
</feature>
<reference evidence="2" key="1">
    <citation type="submission" date="2019-12" db="EMBL/GenBank/DDBJ databases">
        <title>Genome sequencing and annotation of Brassica cretica.</title>
        <authorList>
            <person name="Studholme D.J."/>
            <person name="Sarris P."/>
        </authorList>
    </citation>
    <scope>NUCLEOTIDE SEQUENCE</scope>
    <source>
        <strain evidence="2">PFS-109/04</strain>
        <tissue evidence="2">Leaf</tissue>
    </source>
</reference>